<dbReference type="EC" id="1.11.2.3" evidence="3"/>
<protein>
    <submittedName>
        <fullName evidence="3">Peroxygenase 4</fullName>
        <ecNumber evidence="3">1.11.2.3</ecNumber>
    </submittedName>
</protein>
<dbReference type="SUPFAM" id="SSF47473">
    <property type="entry name" value="EF-hand"/>
    <property type="match status" value="1"/>
</dbReference>
<dbReference type="Proteomes" id="UP001567538">
    <property type="component" value="Unassembled WGS sequence"/>
</dbReference>
<dbReference type="PANTHER" id="PTHR31495">
    <property type="entry name" value="PEROXYGENASE 3-RELATED"/>
    <property type="match status" value="1"/>
</dbReference>
<evidence type="ECO:0000256" key="2">
    <source>
        <dbReference type="SAM" id="Phobius"/>
    </source>
</evidence>
<feature type="transmembrane region" description="Helical" evidence="2">
    <location>
        <begin position="36"/>
        <end position="55"/>
    </location>
</feature>
<dbReference type="Pfam" id="PF05042">
    <property type="entry name" value="Caleosin"/>
    <property type="match status" value="1"/>
</dbReference>
<sequence>MEDHNQISALQKHVMFFDRNNDGVIYPSETFEGFRAIGAGLALSSVAAFFINVGLSRKTRPGQPFSFHFPIEVKNIKLAKHTSDSGVYDKEGRFVSEKFEEIFAKHALTQRQALTADELQKFMKSNREPKDYAGWLAGYTEWKILHYLCKDEHGMLHKDTIRAAFDGSLFQKMAEEKASKKKNTIHV</sequence>
<dbReference type="InterPro" id="IPR011992">
    <property type="entry name" value="EF-hand-dom_pair"/>
</dbReference>
<comment type="similarity">
    <text evidence="1">Belongs to the caleosin family.</text>
</comment>
<dbReference type="GO" id="GO:0004601">
    <property type="term" value="F:peroxidase activity"/>
    <property type="evidence" value="ECO:0007669"/>
    <property type="project" value="UniProtKB-KW"/>
</dbReference>
<evidence type="ECO:0000256" key="1">
    <source>
        <dbReference type="ARBA" id="ARBA00006765"/>
    </source>
</evidence>
<dbReference type="PANTHER" id="PTHR31495:SF1">
    <property type="entry name" value="INACTIVE PEROXYGENASE-LIKE PROTEIN-RELATED"/>
    <property type="match status" value="1"/>
</dbReference>
<evidence type="ECO:0000313" key="4">
    <source>
        <dbReference type="Proteomes" id="UP001567538"/>
    </source>
</evidence>
<keyword evidence="3" id="KW-0560">Oxidoreductase</keyword>
<accession>A0ABD1IJG2</accession>
<evidence type="ECO:0000313" key="3">
    <source>
        <dbReference type="EMBL" id="KAL1568610.1"/>
    </source>
</evidence>
<organism evidence="3 4">
    <name type="scientific">Salvia divinorum</name>
    <name type="common">Maria pastora</name>
    <name type="synonym">Diviner's sage</name>
    <dbReference type="NCBI Taxonomy" id="28513"/>
    <lineage>
        <taxon>Eukaryota</taxon>
        <taxon>Viridiplantae</taxon>
        <taxon>Streptophyta</taxon>
        <taxon>Embryophyta</taxon>
        <taxon>Tracheophyta</taxon>
        <taxon>Spermatophyta</taxon>
        <taxon>Magnoliopsida</taxon>
        <taxon>eudicotyledons</taxon>
        <taxon>Gunneridae</taxon>
        <taxon>Pentapetalae</taxon>
        <taxon>asterids</taxon>
        <taxon>lamiids</taxon>
        <taxon>Lamiales</taxon>
        <taxon>Lamiaceae</taxon>
        <taxon>Nepetoideae</taxon>
        <taxon>Mentheae</taxon>
        <taxon>Salviinae</taxon>
        <taxon>Salvia</taxon>
        <taxon>Salvia subgen. Calosphace</taxon>
    </lineage>
</organism>
<gene>
    <name evidence="3" type="primary">PXG4</name>
    <name evidence="3" type="ORF">AAHA92_00206</name>
</gene>
<keyword evidence="2" id="KW-1133">Transmembrane helix</keyword>
<dbReference type="EMBL" id="JBEAFC010000001">
    <property type="protein sequence ID" value="KAL1568610.1"/>
    <property type="molecule type" value="Genomic_DNA"/>
</dbReference>
<reference evidence="3 4" key="1">
    <citation type="submission" date="2024-06" db="EMBL/GenBank/DDBJ databases">
        <title>A chromosome level genome sequence of Diviner's sage (Salvia divinorum).</title>
        <authorList>
            <person name="Ford S.A."/>
            <person name="Ro D.-K."/>
            <person name="Ness R.W."/>
            <person name="Phillips M.A."/>
        </authorList>
    </citation>
    <scope>NUCLEOTIDE SEQUENCE [LARGE SCALE GENOMIC DNA]</scope>
    <source>
        <strain evidence="3">SAF-2024a</strain>
        <tissue evidence="3">Leaf</tissue>
    </source>
</reference>
<comment type="caution">
    <text evidence="3">The sequence shown here is derived from an EMBL/GenBank/DDBJ whole genome shotgun (WGS) entry which is preliminary data.</text>
</comment>
<dbReference type="GO" id="GO:1990137">
    <property type="term" value="F:plant seed peroxygenase activity"/>
    <property type="evidence" value="ECO:0007669"/>
    <property type="project" value="UniProtKB-EC"/>
</dbReference>
<name>A0ABD1IJG2_SALDI</name>
<dbReference type="AlphaFoldDB" id="A0ABD1IJG2"/>
<keyword evidence="4" id="KW-1185">Reference proteome</keyword>
<proteinExistence type="inferred from homology"/>
<keyword evidence="2" id="KW-0472">Membrane</keyword>
<dbReference type="InterPro" id="IPR007736">
    <property type="entry name" value="Caleosin-related"/>
</dbReference>
<keyword evidence="3" id="KW-0575">Peroxidase</keyword>
<keyword evidence="2" id="KW-0812">Transmembrane</keyword>